<evidence type="ECO:0000256" key="5">
    <source>
        <dbReference type="ARBA" id="ARBA00022801"/>
    </source>
</evidence>
<dbReference type="InterPro" id="IPR012337">
    <property type="entry name" value="RNaseH-like_sf"/>
</dbReference>
<keyword evidence="6" id="KW-0695">RNA-directed DNA polymerase</keyword>
<keyword evidence="9" id="KW-1185">Reference proteome</keyword>
<dbReference type="Proteomes" id="UP000544127">
    <property type="component" value="Unassembled WGS sequence"/>
</dbReference>
<evidence type="ECO:0000256" key="2">
    <source>
        <dbReference type="ARBA" id="ARBA00022695"/>
    </source>
</evidence>
<evidence type="ECO:0000259" key="7">
    <source>
        <dbReference type="PROSITE" id="PS50994"/>
    </source>
</evidence>
<dbReference type="InterPro" id="IPR001584">
    <property type="entry name" value="Integrase_cat-core"/>
</dbReference>
<gene>
    <name evidence="8" type="primary">Ervk6_5</name>
    <name evidence="8" type="ORF">UPUEPO_R15120</name>
</gene>
<dbReference type="GO" id="GO:0004519">
    <property type="term" value="F:endonuclease activity"/>
    <property type="evidence" value="ECO:0007669"/>
    <property type="project" value="UniProtKB-KW"/>
</dbReference>
<dbReference type="GO" id="GO:0035613">
    <property type="term" value="F:RNA stem-loop binding"/>
    <property type="evidence" value="ECO:0007669"/>
    <property type="project" value="TreeGrafter"/>
</dbReference>
<dbReference type="OrthoDB" id="9359997at2759"/>
<dbReference type="EMBL" id="VZRI01012370">
    <property type="protein sequence ID" value="NWV00141.1"/>
    <property type="molecule type" value="Genomic_DNA"/>
</dbReference>
<dbReference type="PROSITE" id="PS50994">
    <property type="entry name" value="INTEGRASE"/>
    <property type="match status" value="1"/>
</dbReference>
<name>A0A7K6BCQ8_UPUEP</name>
<evidence type="ECO:0000313" key="9">
    <source>
        <dbReference type="Proteomes" id="UP000544127"/>
    </source>
</evidence>
<keyword evidence="3" id="KW-0540">Nuclease</keyword>
<feature type="non-terminal residue" evidence="8">
    <location>
        <position position="63"/>
    </location>
</feature>
<evidence type="ECO:0000256" key="4">
    <source>
        <dbReference type="ARBA" id="ARBA00022759"/>
    </source>
</evidence>
<reference evidence="8 9" key="1">
    <citation type="submission" date="2019-09" db="EMBL/GenBank/DDBJ databases">
        <title>Bird 10,000 Genomes (B10K) Project - Family phase.</title>
        <authorList>
            <person name="Zhang G."/>
        </authorList>
    </citation>
    <scope>NUCLEOTIDE SEQUENCE [LARGE SCALE GENOMIC DNA]</scope>
    <source>
        <strain evidence="8">B10K-DU-012-37</strain>
    </source>
</reference>
<dbReference type="PANTHER" id="PTHR41694:SF3">
    <property type="entry name" value="RNA-DIRECTED DNA POLYMERASE-RELATED"/>
    <property type="match status" value="1"/>
</dbReference>
<dbReference type="Gene3D" id="3.30.420.10">
    <property type="entry name" value="Ribonuclease H-like superfamily/Ribonuclease H"/>
    <property type="match status" value="1"/>
</dbReference>
<keyword evidence="1" id="KW-0808">Transferase</keyword>
<evidence type="ECO:0000256" key="1">
    <source>
        <dbReference type="ARBA" id="ARBA00022679"/>
    </source>
</evidence>
<dbReference type="PANTHER" id="PTHR41694">
    <property type="entry name" value="ENDOGENOUS RETROVIRUS GROUP K MEMBER POL PROTEIN"/>
    <property type="match status" value="1"/>
</dbReference>
<keyword evidence="4" id="KW-0255">Endonuclease</keyword>
<evidence type="ECO:0000256" key="3">
    <source>
        <dbReference type="ARBA" id="ARBA00022722"/>
    </source>
</evidence>
<accession>A0A7K6BCQ8</accession>
<dbReference type="GO" id="GO:0003964">
    <property type="term" value="F:RNA-directed DNA polymerase activity"/>
    <property type="evidence" value="ECO:0007669"/>
    <property type="project" value="UniProtKB-KW"/>
</dbReference>
<protein>
    <submittedName>
        <fullName evidence="8">POK6 protein</fullName>
    </submittedName>
</protein>
<keyword evidence="2" id="KW-0548">Nucleotidyltransferase</keyword>
<sequence>HVIQHLYACFAGLGVPASITTDNGPAYTSLSNQRFCSTWGILHITGIPHSLTGQAIVERAYQM</sequence>
<comment type="caution">
    <text evidence="8">The sequence shown here is derived from an EMBL/GenBank/DDBJ whole genome shotgun (WGS) entry which is preliminary data.</text>
</comment>
<dbReference type="SUPFAM" id="SSF53098">
    <property type="entry name" value="Ribonuclease H-like"/>
    <property type="match status" value="1"/>
</dbReference>
<evidence type="ECO:0000313" key="8">
    <source>
        <dbReference type="EMBL" id="NWV00141.1"/>
    </source>
</evidence>
<keyword evidence="5" id="KW-0378">Hydrolase</keyword>
<dbReference type="GO" id="GO:0016787">
    <property type="term" value="F:hydrolase activity"/>
    <property type="evidence" value="ECO:0007669"/>
    <property type="project" value="UniProtKB-KW"/>
</dbReference>
<evidence type="ECO:0000256" key="6">
    <source>
        <dbReference type="ARBA" id="ARBA00022918"/>
    </source>
</evidence>
<dbReference type="GO" id="GO:0015074">
    <property type="term" value="P:DNA integration"/>
    <property type="evidence" value="ECO:0007669"/>
    <property type="project" value="InterPro"/>
</dbReference>
<dbReference type="InterPro" id="IPR036397">
    <property type="entry name" value="RNaseH_sf"/>
</dbReference>
<feature type="non-terminal residue" evidence="8">
    <location>
        <position position="1"/>
    </location>
</feature>
<feature type="domain" description="Integrase catalytic" evidence="7">
    <location>
        <begin position="1"/>
        <end position="63"/>
    </location>
</feature>
<organism evidence="8 9">
    <name type="scientific">Upupa epops</name>
    <name type="common">Eurasian hoopoe</name>
    <dbReference type="NCBI Taxonomy" id="57439"/>
    <lineage>
        <taxon>Eukaryota</taxon>
        <taxon>Metazoa</taxon>
        <taxon>Chordata</taxon>
        <taxon>Craniata</taxon>
        <taxon>Vertebrata</taxon>
        <taxon>Euteleostomi</taxon>
        <taxon>Archelosauria</taxon>
        <taxon>Archosauria</taxon>
        <taxon>Dinosauria</taxon>
        <taxon>Saurischia</taxon>
        <taxon>Theropoda</taxon>
        <taxon>Coelurosauria</taxon>
        <taxon>Aves</taxon>
        <taxon>Neognathae</taxon>
        <taxon>Neoaves</taxon>
        <taxon>Telluraves</taxon>
        <taxon>Coraciimorphae</taxon>
        <taxon>Bucerotiformes</taxon>
        <taxon>Upupidae</taxon>
        <taxon>Upupa</taxon>
    </lineage>
</organism>
<proteinExistence type="predicted"/>
<dbReference type="AlphaFoldDB" id="A0A7K6BCQ8"/>